<proteinExistence type="predicted"/>
<feature type="region of interest" description="Disordered" evidence="1">
    <location>
        <begin position="1"/>
        <end position="23"/>
    </location>
</feature>
<evidence type="ECO:0000313" key="2">
    <source>
        <dbReference type="EMBL" id="MBB5103644.1"/>
    </source>
</evidence>
<organism evidence="2 3">
    <name type="scientific">Streptomyces spectabilis</name>
    <dbReference type="NCBI Taxonomy" id="68270"/>
    <lineage>
        <taxon>Bacteria</taxon>
        <taxon>Bacillati</taxon>
        <taxon>Actinomycetota</taxon>
        <taxon>Actinomycetes</taxon>
        <taxon>Kitasatosporales</taxon>
        <taxon>Streptomycetaceae</taxon>
        <taxon>Streptomyces</taxon>
    </lineage>
</organism>
<accession>A0A7W8AS51</accession>
<name>A0A7W8AS51_STRST</name>
<gene>
    <name evidence="2" type="ORF">FHS40_002706</name>
</gene>
<dbReference type="RefSeq" id="WP_221515008.1">
    <property type="nucleotide sequence ID" value="NZ_BMSQ01000005.1"/>
</dbReference>
<protein>
    <submittedName>
        <fullName evidence="2">Uncharacterized protein</fullName>
    </submittedName>
</protein>
<comment type="caution">
    <text evidence="2">The sequence shown here is derived from an EMBL/GenBank/DDBJ whole genome shotgun (WGS) entry which is preliminary data.</text>
</comment>
<evidence type="ECO:0000256" key="1">
    <source>
        <dbReference type="SAM" id="MobiDB-lite"/>
    </source>
</evidence>
<dbReference type="Proteomes" id="UP000549009">
    <property type="component" value="Unassembled WGS sequence"/>
</dbReference>
<keyword evidence="3" id="KW-1185">Reference proteome</keyword>
<dbReference type="EMBL" id="JACHJD010000004">
    <property type="protein sequence ID" value="MBB5103644.1"/>
    <property type="molecule type" value="Genomic_DNA"/>
</dbReference>
<sequence>MTGHTATRLGPIGPSRQEQSADGHVEVRIVATDPDAARQVALLLSRYFVCDEPRSYPTGSAGGGTRLHLTVDTLPTHVPDPAAKSWLAESSSQARRTHVGETA</sequence>
<reference evidence="2 3" key="1">
    <citation type="submission" date="2020-08" db="EMBL/GenBank/DDBJ databases">
        <title>Genomic Encyclopedia of Type Strains, Phase III (KMG-III): the genomes of soil and plant-associated and newly described type strains.</title>
        <authorList>
            <person name="Whitman W."/>
        </authorList>
    </citation>
    <scope>NUCLEOTIDE SEQUENCE [LARGE SCALE GENOMIC DNA]</scope>
    <source>
        <strain evidence="2 3">CECT 3146</strain>
    </source>
</reference>
<dbReference type="AlphaFoldDB" id="A0A7W8AS51"/>
<evidence type="ECO:0000313" key="3">
    <source>
        <dbReference type="Proteomes" id="UP000549009"/>
    </source>
</evidence>